<keyword evidence="2" id="KW-1185">Reference proteome</keyword>
<accession>A0A840CIB7</accession>
<dbReference type="EMBL" id="JACIEP010000003">
    <property type="protein sequence ID" value="MBB4035056.1"/>
    <property type="molecule type" value="Genomic_DNA"/>
</dbReference>
<comment type="caution">
    <text evidence="1">The sequence shown here is derived from an EMBL/GenBank/DDBJ whole genome shotgun (WGS) entry which is preliminary data.</text>
</comment>
<proteinExistence type="predicted"/>
<reference evidence="1 2" key="1">
    <citation type="submission" date="2020-08" db="EMBL/GenBank/DDBJ databases">
        <title>Genomic Encyclopedia of Type Strains, Phase IV (KMG-IV): sequencing the most valuable type-strain genomes for metagenomic binning, comparative biology and taxonomic classification.</title>
        <authorList>
            <person name="Goeker M."/>
        </authorList>
    </citation>
    <scope>NUCLEOTIDE SEQUENCE [LARGE SCALE GENOMIC DNA]</scope>
    <source>
        <strain evidence="1 2">DSM 104969</strain>
    </source>
</reference>
<dbReference type="AlphaFoldDB" id="A0A840CIB7"/>
<name>A0A840CIB7_9BACT</name>
<dbReference type="Proteomes" id="UP000555103">
    <property type="component" value="Unassembled WGS sequence"/>
</dbReference>
<gene>
    <name evidence="1" type="ORF">GGR21_000945</name>
</gene>
<protein>
    <submittedName>
        <fullName evidence="1">Uncharacterized protein</fullName>
    </submittedName>
</protein>
<evidence type="ECO:0000313" key="2">
    <source>
        <dbReference type="Proteomes" id="UP000555103"/>
    </source>
</evidence>
<evidence type="ECO:0000313" key="1">
    <source>
        <dbReference type="EMBL" id="MBB4035056.1"/>
    </source>
</evidence>
<dbReference type="RefSeq" id="WP_183306007.1">
    <property type="nucleotide sequence ID" value="NZ_JACIEP010000003.1"/>
</dbReference>
<sequence length="112" mass="12789">MSIFDSKSKIKEPPLICGKLFNFIKVDSINEQKLNDFYWEKSKKRKGLLTGKVEIIYLQPGKYSIIAHGATYQRTPALVHASIEADQNYILGANESGLYVEPYVYEEAQLKD</sequence>
<organism evidence="1 2">
    <name type="scientific">Dysgonomonas hofstadii</name>
    <dbReference type="NCBI Taxonomy" id="637886"/>
    <lineage>
        <taxon>Bacteria</taxon>
        <taxon>Pseudomonadati</taxon>
        <taxon>Bacteroidota</taxon>
        <taxon>Bacteroidia</taxon>
        <taxon>Bacteroidales</taxon>
        <taxon>Dysgonomonadaceae</taxon>
        <taxon>Dysgonomonas</taxon>
    </lineage>
</organism>